<dbReference type="AlphaFoldDB" id="A0A2A7BGL5"/>
<evidence type="ECO:0000259" key="1">
    <source>
        <dbReference type="Pfam" id="PF00535"/>
    </source>
</evidence>
<protein>
    <submittedName>
        <fullName evidence="2">Glycosyl transferase family 2</fullName>
    </submittedName>
</protein>
<dbReference type="InterPro" id="IPR050834">
    <property type="entry name" value="Glycosyltransf_2"/>
</dbReference>
<dbReference type="Proteomes" id="UP000220438">
    <property type="component" value="Unassembled WGS sequence"/>
</dbReference>
<reference evidence="2 3" key="1">
    <citation type="journal article" date="2017" name="Front. Microbiol.">
        <title>New Insights into the Diversity of the Genus Faecalibacterium.</title>
        <authorList>
            <person name="Benevides L."/>
            <person name="Burman S."/>
            <person name="Martin R."/>
            <person name="Robert V."/>
            <person name="Thomas M."/>
            <person name="Miquel S."/>
            <person name="Chain F."/>
            <person name="Sokol H."/>
            <person name="Bermudez-Humaran L.G."/>
            <person name="Morrison M."/>
            <person name="Langella P."/>
            <person name="Azevedo V.A."/>
            <person name="Chatel J.M."/>
            <person name="Soares S."/>
        </authorList>
    </citation>
    <scope>NUCLEOTIDE SEQUENCE [LARGE SCALE GENOMIC DNA]</scope>
    <source>
        <strain evidence="2 3">AHMP21</strain>
    </source>
</reference>
<dbReference type="RefSeq" id="WP_097770061.1">
    <property type="nucleotide sequence ID" value="NZ_NOUW01000007.1"/>
</dbReference>
<accession>A0A2A7BGL5</accession>
<dbReference type="Pfam" id="PF00535">
    <property type="entry name" value="Glycos_transf_2"/>
    <property type="match status" value="1"/>
</dbReference>
<evidence type="ECO:0000313" key="2">
    <source>
        <dbReference type="EMBL" id="PDX90432.1"/>
    </source>
</evidence>
<keyword evidence="2" id="KW-0808">Transferase</keyword>
<dbReference type="Gene3D" id="3.90.550.10">
    <property type="entry name" value="Spore Coat Polysaccharide Biosynthesis Protein SpsA, Chain A"/>
    <property type="match status" value="1"/>
</dbReference>
<evidence type="ECO:0000313" key="3">
    <source>
        <dbReference type="Proteomes" id="UP000220438"/>
    </source>
</evidence>
<dbReference type="EMBL" id="NOUW01000007">
    <property type="protein sequence ID" value="PDX90432.1"/>
    <property type="molecule type" value="Genomic_DNA"/>
</dbReference>
<name>A0A2A7BGL5_9FIRM</name>
<feature type="domain" description="Glycosyltransferase 2-like" evidence="1">
    <location>
        <begin position="9"/>
        <end position="136"/>
    </location>
</feature>
<dbReference type="SUPFAM" id="SSF53448">
    <property type="entry name" value="Nucleotide-diphospho-sugar transferases"/>
    <property type="match status" value="1"/>
</dbReference>
<dbReference type="PANTHER" id="PTHR43685">
    <property type="entry name" value="GLYCOSYLTRANSFERASE"/>
    <property type="match status" value="1"/>
</dbReference>
<dbReference type="GO" id="GO:0016740">
    <property type="term" value="F:transferase activity"/>
    <property type="evidence" value="ECO:0007669"/>
    <property type="project" value="UniProtKB-KW"/>
</dbReference>
<proteinExistence type="predicted"/>
<dbReference type="InterPro" id="IPR029044">
    <property type="entry name" value="Nucleotide-diphossugar_trans"/>
</dbReference>
<dbReference type="CDD" id="cd00761">
    <property type="entry name" value="Glyco_tranf_GTA_type"/>
    <property type="match status" value="1"/>
</dbReference>
<organism evidence="2 3">
    <name type="scientific">Faecalibacterium prausnitzii</name>
    <dbReference type="NCBI Taxonomy" id="853"/>
    <lineage>
        <taxon>Bacteria</taxon>
        <taxon>Bacillati</taxon>
        <taxon>Bacillota</taxon>
        <taxon>Clostridia</taxon>
        <taxon>Eubacteriales</taxon>
        <taxon>Oscillospiraceae</taxon>
        <taxon>Faecalibacterium</taxon>
    </lineage>
</organism>
<comment type="caution">
    <text evidence="2">The sequence shown here is derived from an EMBL/GenBank/DDBJ whole genome shotgun (WGS) entry which is preliminary data.</text>
</comment>
<dbReference type="InterPro" id="IPR001173">
    <property type="entry name" value="Glyco_trans_2-like"/>
</dbReference>
<gene>
    <name evidence="2" type="ORF">CHR61_02040</name>
</gene>
<dbReference type="PANTHER" id="PTHR43685:SF2">
    <property type="entry name" value="GLYCOSYLTRANSFERASE 2-LIKE DOMAIN-CONTAINING PROTEIN"/>
    <property type="match status" value="1"/>
</dbReference>
<sequence length="263" mass="29675">MQNDFGLISIIMAAYNTEKTIEQAINSVLSQTYTNFELLVVNDCSTDRTAELVKSIAAKDSRVRLISNVKNSGVSYTRKHGLEEAKGSWIAILDSDDAWAPKKLEKQIDLQRRTNADLLFTGSAFMDADGKPIDWYLAAPAEVTYRQLLKQNVLSNSSALVRKELYTKYYAVGDGMHEDFAIWLSILKDGRKAYGVDEPLLIYRIAKSSKSGNKFKAAKMNWNTYRYIGLNPIEAAYYEGWYMIKNVIKYTNLKISGRGGGME</sequence>